<proteinExistence type="predicted"/>
<sequence length="277" mass="32769">MLGTNIGGVLLVVTLICHTQTVEKSMRDTLKTKPNPDDHINISRRQESSKGPRKKEWTFEDYIKKFEPSTIWEQIDKQKKYNGLIITDEEQSDIMYKSMDPTDEIMALNIDIGDPNSVKYEKSGRRQEVVDLQGWRQPYGEGYNVDKFYLRNRMYELMKQAIYMSRNKMVIMQIFREKYMNSSLYKMGFLFNKADNAAKTFGKFSFRAYRGCLLARERIKHRLPAYDLMAANERQLNLWFNVELLSDLIEQNHLIAQAVFKNYTLDRLEKFDKVFVD</sequence>
<comment type="caution">
    <text evidence="1">The sequence shown here is derived from an EMBL/GenBank/DDBJ whole genome shotgun (WGS) entry which is preliminary data.</text>
</comment>
<accession>A0ACC2QFE2</accession>
<keyword evidence="2" id="KW-1185">Reference proteome</keyword>
<protein>
    <submittedName>
        <fullName evidence="1">Uncharacterized protein</fullName>
    </submittedName>
</protein>
<evidence type="ECO:0000313" key="1">
    <source>
        <dbReference type="EMBL" id="KAJ8715891.1"/>
    </source>
</evidence>
<dbReference type="Proteomes" id="UP001231649">
    <property type="component" value="Chromosome 4"/>
</dbReference>
<reference evidence="1" key="1">
    <citation type="submission" date="2023-03" db="EMBL/GenBank/DDBJ databases">
        <title>Chromosome-level genomes of two armyworms, Mythimna separata and Mythimna loreyi, provide insights into the biosynthesis and reception of sex pheromones.</title>
        <authorList>
            <person name="Zhao H."/>
        </authorList>
    </citation>
    <scope>NUCLEOTIDE SEQUENCE</scope>
    <source>
        <strain evidence="1">BeijingLab</strain>
    </source>
</reference>
<evidence type="ECO:0000313" key="2">
    <source>
        <dbReference type="Proteomes" id="UP001231649"/>
    </source>
</evidence>
<name>A0ACC2QFE2_9NEOP</name>
<organism evidence="1 2">
    <name type="scientific">Mythimna loreyi</name>
    <dbReference type="NCBI Taxonomy" id="667449"/>
    <lineage>
        <taxon>Eukaryota</taxon>
        <taxon>Metazoa</taxon>
        <taxon>Ecdysozoa</taxon>
        <taxon>Arthropoda</taxon>
        <taxon>Hexapoda</taxon>
        <taxon>Insecta</taxon>
        <taxon>Pterygota</taxon>
        <taxon>Neoptera</taxon>
        <taxon>Endopterygota</taxon>
        <taxon>Lepidoptera</taxon>
        <taxon>Glossata</taxon>
        <taxon>Ditrysia</taxon>
        <taxon>Noctuoidea</taxon>
        <taxon>Noctuidae</taxon>
        <taxon>Noctuinae</taxon>
        <taxon>Hadenini</taxon>
        <taxon>Mythimna</taxon>
    </lineage>
</organism>
<dbReference type="EMBL" id="CM056780">
    <property type="protein sequence ID" value="KAJ8715891.1"/>
    <property type="molecule type" value="Genomic_DNA"/>
</dbReference>
<gene>
    <name evidence="1" type="ORF">PYW08_013176</name>
</gene>